<feature type="transmembrane region" description="Helical" evidence="5">
    <location>
        <begin position="207"/>
        <end position="226"/>
    </location>
</feature>
<evidence type="ECO:0000256" key="2">
    <source>
        <dbReference type="ARBA" id="ARBA00022692"/>
    </source>
</evidence>
<comment type="caution">
    <text evidence="6">The sequence shown here is derived from an EMBL/GenBank/DDBJ whole genome shotgun (WGS) entry which is preliminary data.</text>
</comment>
<gene>
    <name evidence="6" type="ORF">CNMCM5623_001803</name>
</gene>
<feature type="transmembrane region" description="Helical" evidence="5">
    <location>
        <begin position="61"/>
        <end position="81"/>
    </location>
</feature>
<keyword evidence="4 5" id="KW-0472">Membrane</keyword>
<evidence type="ECO:0000256" key="1">
    <source>
        <dbReference type="ARBA" id="ARBA00004141"/>
    </source>
</evidence>
<comment type="subcellular location">
    <subcellularLocation>
        <location evidence="1">Membrane</location>
        <topology evidence="1">Multi-pass membrane protein</topology>
    </subcellularLocation>
</comment>
<evidence type="ECO:0008006" key="8">
    <source>
        <dbReference type="Google" id="ProtNLM"/>
    </source>
</evidence>
<name>A0A8H6UVX7_9EURO</name>
<keyword evidence="2 5" id="KW-0812">Transmembrane</keyword>
<keyword evidence="3 5" id="KW-1133">Transmembrane helix</keyword>
<dbReference type="SUPFAM" id="SSF103473">
    <property type="entry name" value="MFS general substrate transporter"/>
    <property type="match status" value="1"/>
</dbReference>
<evidence type="ECO:0000256" key="4">
    <source>
        <dbReference type="ARBA" id="ARBA00023136"/>
    </source>
</evidence>
<dbReference type="AlphaFoldDB" id="A0A8H6UVX7"/>
<dbReference type="Proteomes" id="UP000654922">
    <property type="component" value="Unassembled WGS sequence"/>
</dbReference>
<dbReference type="OrthoDB" id="5403280at2759"/>
<dbReference type="GO" id="GO:0005886">
    <property type="term" value="C:plasma membrane"/>
    <property type="evidence" value="ECO:0007669"/>
    <property type="project" value="TreeGrafter"/>
</dbReference>
<evidence type="ECO:0000313" key="7">
    <source>
        <dbReference type="Proteomes" id="UP000654922"/>
    </source>
</evidence>
<proteinExistence type="predicted"/>
<evidence type="ECO:0000313" key="6">
    <source>
        <dbReference type="EMBL" id="KAF7168897.1"/>
    </source>
</evidence>
<dbReference type="Gene3D" id="1.20.1720.10">
    <property type="entry name" value="Multidrug resistance protein D"/>
    <property type="match status" value="1"/>
</dbReference>
<evidence type="ECO:0000256" key="5">
    <source>
        <dbReference type="SAM" id="Phobius"/>
    </source>
</evidence>
<organism evidence="6 7">
    <name type="scientific">Aspergillus felis</name>
    <dbReference type="NCBI Taxonomy" id="1287682"/>
    <lineage>
        <taxon>Eukaryota</taxon>
        <taxon>Fungi</taxon>
        <taxon>Dikarya</taxon>
        <taxon>Ascomycota</taxon>
        <taxon>Pezizomycotina</taxon>
        <taxon>Eurotiomycetes</taxon>
        <taxon>Eurotiomycetidae</taxon>
        <taxon>Eurotiales</taxon>
        <taxon>Aspergillaceae</taxon>
        <taxon>Aspergillus</taxon>
        <taxon>Aspergillus subgen. Fumigati</taxon>
    </lineage>
</organism>
<dbReference type="GO" id="GO:0022857">
    <property type="term" value="F:transmembrane transporter activity"/>
    <property type="evidence" value="ECO:0007669"/>
    <property type="project" value="TreeGrafter"/>
</dbReference>
<reference evidence="6" key="1">
    <citation type="submission" date="2020-06" db="EMBL/GenBank/DDBJ databases">
        <title>Draft genome sequences of strains closely related to Aspergillus parafelis and Aspergillus hiratsukae.</title>
        <authorList>
            <person name="Dos Santos R.A.C."/>
            <person name="Rivero-Menendez O."/>
            <person name="Steenwyk J.L."/>
            <person name="Mead M.E."/>
            <person name="Goldman G.H."/>
            <person name="Alastruey-Izquierdo A."/>
            <person name="Rokas A."/>
        </authorList>
    </citation>
    <scope>NUCLEOTIDE SEQUENCE</scope>
    <source>
        <strain evidence="6">CNM-CM5623</strain>
    </source>
</reference>
<feature type="transmembrane region" description="Helical" evidence="5">
    <location>
        <begin position="115"/>
        <end position="133"/>
    </location>
</feature>
<feature type="transmembrane region" description="Helical" evidence="5">
    <location>
        <begin position="145"/>
        <end position="167"/>
    </location>
</feature>
<evidence type="ECO:0000256" key="3">
    <source>
        <dbReference type="ARBA" id="ARBA00022989"/>
    </source>
</evidence>
<dbReference type="InterPro" id="IPR036259">
    <property type="entry name" value="MFS_trans_sf"/>
</dbReference>
<dbReference type="PANTHER" id="PTHR23502:SF52">
    <property type="entry name" value="MULTIDRUG TRANSPORTER, PUTATIVE (AFU_ORTHOLOGUE AFUA_2G17730)-RELATED"/>
    <property type="match status" value="1"/>
</dbReference>
<feature type="transmembrane region" description="Helical" evidence="5">
    <location>
        <begin position="179"/>
        <end position="201"/>
    </location>
</feature>
<accession>A0A8H6UVX7</accession>
<dbReference type="PANTHER" id="PTHR23502">
    <property type="entry name" value="MAJOR FACILITATOR SUPERFAMILY"/>
    <property type="match status" value="1"/>
</dbReference>
<dbReference type="EMBL" id="JACBAE010001254">
    <property type="protein sequence ID" value="KAF7168897.1"/>
    <property type="molecule type" value="Genomic_DNA"/>
</dbReference>
<sequence length="259" mass="29039">MPIITDSCKPTKAPAPFSHPKGMYNTQMPLKAHVNPETVVLTWDGPSDPKNPVNWPERKKWGVVGIGLFATFIALMNGTIITTAPFAIDEEFNVDESAVPHSYWEVTSWDFGIRYVFLTVYLLYICFLIPTGVAQNLATLIATRFFSGGCVAILTNTVAGITSNVFVGNRARTVPMSMYITTYLVSSSMGPVIGASIYLFLWWRWIGYLQLIWTGFFFPLFIFAMPEIRGSTILSRAQKLRKEGNKTYTQDELDSTSLF</sequence>
<protein>
    <recommendedName>
        <fullName evidence="8">Major facilitator superfamily (MFS) profile domain-containing protein</fullName>
    </recommendedName>
</protein>